<name>A0A9P6VXY1_RHOMI</name>
<dbReference type="OrthoDB" id="10023328at2759"/>
<evidence type="ECO:0000256" key="5">
    <source>
        <dbReference type="ARBA" id="ARBA00022862"/>
    </source>
</evidence>
<evidence type="ECO:0000313" key="10">
    <source>
        <dbReference type="EMBL" id="KAG0658146.1"/>
    </source>
</evidence>
<evidence type="ECO:0000313" key="11">
    <source>
        <dbReference type="Proteomes" id="UP000777482"/>
    </source>
</evidence>
<feature type="domain" description="ParB-like N-terminal" evidence="9">
    <location>
        <begin position="32"/>
        <end position="120"/>
    </location>
</feature>
<dbReference type="EMBL" id="PUHQ01000070">
    <property type="protein sequence ID" value="KAG0658146.1"/>
    <property type="molecule type" value="Genomic_DNA"/>
</dbReference>
<reference evidence="10 11" key="1">
    <citation type="submission" date="2020-11" db="EMBL/GenBank/DDBJ databases">
        <title>Kefir isolates.</title>
        <authorList>
            <person name="Marcisauskas S."/>
            <person name="Kim Y."/>
            <person name="Blasche S."/>
        </authorList>
    </citation>
    <scope>NUCLEOTIDE SEQUENCE [LARGE SCALE GENOMIC DNA]</scope>
    <source>
        <strain evidence="10 11">KR</strain>
    </source>
</reference>
<evidence type="ECO:0000256" key="2">
    <source>
        <dbReference type="ARBA" id="ARBA00013055"/>
    </source>
</evidence>
<comment type="caution">
    <text evidence="10">The sequence shown here is derived from an EMBL/GenBank/DDBJ whole genome shotgun (WGS) entry which is preliminary data.</text>
</comment>
<evidence type="ECO:0000256" key="3">
    <source>
        <dbReference type="ARBA" id="ARBA00022741"/>
    </source>
</evidence>
<comment type="catalytic activity">
    <reaction evidence="8">
        <text>S-hydroxy-S-oxy-L-cysteinyl-[peroxiredoxin] + [protein]-dithiol + ATP = S-hydroxy-L-cysteinyl-[peroxiredoxin] + [protein]-disulfide + ADP + phosphate</text>
        <dbReference type="Rhea" id="RHEA:17545"/>
        <dbReference type="Rhea" id="RHEA-COMP:10593"/>
        <dbReference type="Rhea" id="RHEA-COMP:10594"/>
        <dbReference type="Rhea" id="RHEA-COMP:13681"/>
        <dbReference type="Rhea" id="RHEA-COMP:17976"/>
        <dbReference type="ChEBI" id="CHEBI:29950"/>
        <dbReference type="ChEBI" id="CHEBI:30616"/>
        <dbReference type="ChEBI" id="CHEBI:43474"/>
        <dbReference type="ChEBI" id="CHEBI:50058"/>
        <dbReference type="ChEBI" id="CHEBI:61973"/>
        <dbReference type="ChEBI" id="CHEBI:61974"/>
        <dbReference type="ChEBI" id="CHEBI:456216"/>
        <dbReference type="EC" id="1.8.98.2"/>
    </reaction>
</comment>
<keyword evidence="6" id="KW-0560">Oxidoreductase</keyword>
<dbReference type="GO" id="GO:0005737">
    <property type="term" value="C:cytoplasm"/>
    <property type="evidence" value="ECO:0007669"/>
    <property type="project" value="TreeGrafter"/>
</dbReference>
<protein>
    <recommendedName>
        <fullName evidence="2">sulfiredoxin</fullName>
        <ecNumber evidence="2">1.8.98.2</ecNumber>
    </recommendedName>
</protein>
<organism evidence="10 11">
    <name type="scientific">Rhodotorula mucilaginosa</name>
    <name type="common">Yeast</name>
    <name type="synonym">Rhodotorula rubra</name>
    <dbReference type="NCBI Taxonomy" id="5537"/>
    <lineage>
        <taxon>Eukaryota</taxon>
        <taxon>Fungi</taxon>
        <taxon>Dikarya</taxon>
        <taxon>Basidiomycota</taxon>
        <taxon>Pucciniomycotina</taxon>
        <taxon>Microbotryomycetes</taxon>
        <taxon>Sporidiobolales</taxon>
        <taxon>Sporidiobolaceae</taxon>
        <taxon>Rhodotorula</taxon>
    </lineage>
</organism>
<dbReference type="GO" id="GO:0034599">
    <property type="term" value="P:cellular response to oxidative stress"/>
    <property type="evidence" value="ECO:0007669"/>
    <property type="project" value="TreeGrafter"/>
</dbReference>
<proteinExistence type="inferred from homology"/>
<dbReference type="PANTHER" id="PTHR21348">
    <property type="match status" value="1"/>
</dbReference>
<dbReference type="InterPro" id="IPR036086">
    <property type="entry name" value="ParB/Sulfiredoxin_sf"/>
</dbReference>
<evidence type="ECO:0000256" key="7">
    <source>
        <dbReference type="ARBA" id="ARBA00023157"/>
    </source>
</evidence>
<dbReference type="Pfam" id="PF02195">
    <property type="entry name" value="ParB_N"/>
    <property type="match status" value="1"/>
</dbReference>
<gene>
    <name evidence="10" type="ORF">C6P46_006022</name>
</gene>
<evidence type="ECO:0000256" key="4">
    <source>
        <dbReference type="ARBA" id="ARBA00022840"/>
    </source>
</evidence>
<evidence type="ECO:0000259" key="9">
    <source>
        <dbReference type="Pfam" id="PF02195"/>
    </source>
</evidence>
<evidence type="ECO:0000256" key="1">
    <source>
        <dbReference type="ARBA" id="ARBA00009609"/>
    </source>
</evidence>
<dbReference type="Gene3D" id="3.90.1530.10">
    <property type="entry name" value="Conserved hypothetical protein from pyrococcus furiosus pfu- 392566-001, ParB domain"/>
    <property type="match status" value="1"/>
</dbReference>
<dbReference type="AlphaFoldDB" id="A0A9P6VXY1"/>
<accession>A0A9P6VXY1</accession>
<dbReference type="InterPro" id="IPR003115">
    <property type="entry name" value="ParB_N"/>
</dbReference>
<dbReference type="Proteomes" id="UP000777482">
    <property type="component" value="Unassembled WGS sequence"/>
</dbReference>
<keyword evidence="7" id="KW-1015">Disulfide bond</keyword>
<evidence type="ECO:0000256" key="8">
    <source>
        <dbReference type="ARBA" id="ARBA00047514"/>
    </source>
</evidence>
<keyword evidence="11" id="KW-1185">Reference proteome</keyword>
<keyword evidence="3" id="KW-0547">Nucleotide-binding</keyword>
<sequence>MLQARSQDSPASTAPRPFVNFSKFATGDLPTVHVPMKVINRPIPSVLDEEKVLRFMDDIKKGDDFTPIEVLKCTAPDGQRYYFAFGGCHRFEAHKRLQSETIPSRIIEVPPSALRMYLGASCPF</sequence>
<evidence type="ECO:0000256" key="6">
    <source>
        <dbReference type="ARBA" id="ARBA00023002"/>
    </source>
</evidence>
<comment type="similarity">
    <text evidence="1">Belongs to the sulfiredoxin family.</text>
</comment>
<dbReference type="CDD" id="cd16395">
    <property type="entry name" value="Srx"/>
    <property type="match status" value="1"/>
</dbReference>
<dbReference type="InterPro" id="IPR016692">
    <property type="entry name" value="Sulfiredoxin"/>
</dbReference>
<dbReference type="PANTHER" id="PTHR21348:SF2">
    <property type="entry name" value="SULFIREDOXIN-1"/>
    <property type="match status" value="1"/>
</dbReference>
<keyword evidence="5" id="KW-0049">Antioxidant</keyword>
<dbReference type="EC" id="1.8.98.2" evidence="2"/>
<keyword evidence="4" id="KW-0067">ATP-binding</keyword>
<dbReference type="GO" id="GO:0032542">
    <property type="term" value="F:sulfiredoxin activity"/>
    <property type="evidence" value="ECO:0007669"/>
    <property type="project" value="InterPro"/>
</dbReference>
<dbReference type="SUPFAM" id="SSF110849">
    <property type="entry name" value="ParB/Sulfiredoxin"/>
    <property type="match status" value="1"/>
</dbReference>